<dbReference type="PRINTS" id="PR00377">
    <property type="entry name" value="IMPHPHTASES"/>
</dbReference>
<comment type="similarity">
    <text evidence="1">Belongs to the inositol monophosphatase superfamily.</text>
</comment>
<evidence type="ECO:0000256" key="2">
    <source>
        <dbReference type="PIRSR" id="PIRSR600760-2"/>
    </source>
</evidence>
<name>A0AAU9QYS2_9VIBR</name>
<dbReference type="PANTHER" id="PTHR20854:SF4">
    <property type="entry name" value="INOSITOL-1-MONOPHOSPHATASE-RELATED"/>
    <property type="match status" value="1"/>
</dbReference>
<dbReference type="Proteomes" id="UP001295462">
    <property type="component" value="Unassembled WGS sequence"/>
</dbReference>
<gene>
    <name evidence="3" type="ORF">THF1A12_60141</name>
</gene>
<dbReference type="AlphaFoldDB" id="A0AAU9QYS2"/>
<keyword evidence="2" id="KW-0460">Magnesium</keyword>
<protein>
    <submittedName>
        <fullName evidence="3">Inositol monophosphatase</fullName>
    </submittedName>
</protein>
<comment type="caution">
    <text evidence="3">The sequence shown here is derived from an EMBL/GenBank/DDBJ whole genome shotgun (WGS) entry which is preliminary data.</text>
</comment>
<feature type="binding site" evidence="2">
    <location>
        <position position="61"/>
    </location>
    <ligand>
        <name>Mg(2+)</name>
        <dbReference type="ChEBI" id="CHEBI:18420"/>
        <label>1</label>
        <note>catalytic</note>
    </ligand>
</feature>
<dbReference type="PANTHER" id="PTHR20854">
    <property type="entry name" value="INOSITOL MONOPHOSPHATASE"/>
    <property type="match status" value="1"/>
</dbReference>
<keyword evidence="2" id="KW-0479">Metal-binding</keyword>
<reference evidence="3" key="1">
    <citation type="submission" date="2022-01" db="EMBL/GenBank/DDBJ databases">
        <authorList>
            <person name="Lagorce A."/>
        </authorList>
    </citation>
    <scope>NUCLEOTIDE SEQUENCE</scope>
    <source>
        <strain evidence="3">Th15_F1_A12</strain>
    </source>
</reference>
<dbReference type="GO" id="GO:0006020">
    <property type="term" value="P:inositol metabolic process"/>
    <property type="evidence" value="ECO:0007669"/>
    <property type="project" value="TreeGrafter"/>
</dbReference>
<dbReference type="Gene3D" id="3.30.540.10">
    <property type="entry name" value="Fructose-1,6-Bisphosphatase, subunit A, domain 1"/>
    <property type="match status" value="1"/>
</dbReference>
<dbReference type="RefSeq" id="WP_409590210.1">
    <property type="nucleotide sequence ID" value="NZ_CAKMTZ010000126.1"/>
</dbReference>
<dbReference type="InterPro" id="IPR000760">
    <property type="entry name" value="Inositol_monophosphatase-like"/>
</dbReference>
<feature type="binding site" evidence="2">
    <location>
        <position position="84"/>
    </location>
    <ligand>
        <name>Mg(2+)</name>
        <dbReference type="ChEBI" id="CHEBI:18420"/>
        <label>1</label>
        <note>catalytic</note>
    </ligand>
</feature>
<dbReference type="GO" id="GO:0008934">
    <property type="term" value="F:inositol monophosphate 1-phosphatase activity"/>
    <property type="evidence" value="ECO:0007669"/>
    <property type="project" value="TreeGrafter"/>
</dbReference>
<evidence type="ECO:0000313" key="3">
    <source>
        <dbReference type="EMBL" id="CAH1602705.1"/>
    </source>
</evidence>
<organism evidence="3 4">
    <name type="scientific">Vibrio jasicida</name>
    <dbReference type="NCBI Taxonomy" id="766224"/>
    <lineage>
        <taxon>Bacteria</taxon>
        <taxon>Pseudomonadati</taxon>
        <taxon>Pseudomonadota</taxon>
        <taxon>Gammaproteobacteria</taxon>
        <taxon>Vibrionales</taxon>
        <taxon>Vibrionaceae</taxon>
        <taxon>Vibrio</taxon>
    </lineage>
</organism>
<evidence type="ECO:0000313" key="4">
    <source>
        <dbReference type="Proteomes" id="UP001295462"/>
    </source>
</evidence>
<proteinExistence type="inferred from homology"/>
<sequence length="226" mass="25384">MSFCQKIVDLISQNLDEITSLKATKMEKADGSFVSKGDLLVQELVFQYCNENLPEHQLISEEFAPFDNAEWDESASFVVLDPIDGTENFVSGLREWGVGISIYTNGVHQESCIYLPELREIAITGQPLERFSSRIHGLSSSLSKQDLEKLPEGFEYRIIGCSMYNMLSAVKGSYARFENVKGVNCWDVLPGLNLALEHNVKAFVDGVPYQGQILFPTKKYKILLEA</sequence>
<comment type="cofactor">
    <cofactor evidence="2">
        <name>Mg(2+)</name>
        <dbReference type="ChEBI" id="CHEBI:18420"/>
    </cofactor>
</comment>
<feature type="binding site" evidence="2">
    <location>
        <position position="83"/>
    </location>
    <ligand>
        <name>Mg(2+)</name>
        <dbReference type="ChEBI" id="CHEBI:18420"/>
        <label>1</label>
        <note>catalytic</note>
    </ligand>
</feature>
<dbReference type="GO" id="GO:0007165">
    <property type="term" value="P:signal transduction"/>
    <property type="evidence" value="ECO:0007669"/>
    <property type="project" value="TreeGrafter"/>
</dbReference>
<dbReference type="Pfam" id="PF00459">
    <property type="entry name" value="Inositol_P"/>
    <property type="match status" value="1"/>
</dbReference>
<dbReference type="GO" id="GO:0046872">
    <property type="term" value="F:metal ion binding"/>
    <property type="evidence" value="ECO:0007669"/>
    <property type="project" value="UniProtKB-KW"/>
</dbReference>
<dbReference type="SUPFAM" id="SSF56655">
    <property type="entry name" value="Carbohydrate phosphatase"/>
    <property type="match status" value="1"/>
</dbReference>
<evidence type="ECO:0000256" key="1">
    <source>
        <dbReference type="ARBA" id="ARBA00009759"/>
    </source>
</evidence>
<feature type="binding site" evidence="2">
    <location>
        <position position="81"/>
    </location>
    <ligand>
        <name>Mg(2+)</name>
        <dbReference type="ChEBI" id="CHEBI:18420"/>
        <label>1</label>
        <note>catalytic</note>
    </ligand>
</feature>
<dbReference type="EMBL" id="CAKMUD010000116">
    <property type="protein sequence ID" value="CAH1602705.1"/>
    <property type="molecule type" value="Genomic_DNA"/>
</dbReference>
<accession>A0AAU9QYS2</accession>